<accession>A0AAW9D5T1</accession>
<name>A0AAW9D5T1_BURTH</name>
<evidence type="ECO:0000313" key="3">
    <source>
        <dbReference type="Proteomes" id="UP001272137"/>
    </source>
</evidence>
<dbReference type="Proteomes" id="UP001272137">
    <property type="component" value="Unassembled WGS sequence"/>
</dbReference>
<evidence type="ECO:0000313" key="2">
    <source>
        <dbReference type="EMBL" id="MDW9257176.1"/>
    </source>
</evidence>
<dbReference type="EMBL" id="QXCT01000002">
    <property type="protein sequence ID" value="MDW9257176.1"/>
    <property type="molecule type" value="Genomic_DNA"/>
</dbReference>
<comment type="caution">
    <text evidence="2">The sequence shown here is derived from an EMBL/GenBank/DDBJ whole genome shotgun (WGS) entry which is preliminary data.</text>
</comment>
<dbReference type="AlphaFoldDB" id="A0AAW9D5T1"/>
<reference evidence="2" key="1">
    <citation type="submission" date="2018-08" db="EMBL/GenBank/DDBJ databases">
        <title>Identification of Burkholderia cepacia strains that express a Burkholderia pseudomallei-like capsular polysaccharide.</title>
        <authorList>
            <person name="Burtnick M.N."/>
            <person name="Vongsouvath M."/>
            <person name="Newton P."/>
            <person name="Wuthiekanun V."/>
            <person name="Limmathurotsakul D."/>
            <person name="Brett P.J."/>
            <person name="Chantratita N."/>
            <person name="Dance D.A."/>
        </authorList>
    </citation>
    <scope>NUCLEOTIDE SEQUENCE</scope>
    <source>
        <strain evidence="2">SBXCC001</strain>
    </source>
</reference>
<organism evidence="2 3">
    <name type="scientific">Burkholderia thailandensis</name>
    <dbReference type="NCBI Taxonomy" id="57975"/>
    <lineage>
        <taxon>Bacteria</taxon>
        <taxon>Pseudomonadati</taxon>
        <taxon>Pseudomonadota</taxon>
        <taxon>Betaproteobacteria</taxon>
        <taxon>Burkholderiales</taxon>
        <taxon>Burkholderiaceae</taxon>
        <taxon>Burkholderia</taxon>
        <taxon>pseudomallei group</taxon>
    </lineage>
</organism>
<feature type="region of interest" description="Disordered" evidence="1">
    <location>
        <begin position="1"/>
        <end position="68"/>
    </location>
</feature>
<evidence type="ECO:0000256" key="1">
    <source>
        <dbReference type="SAM" id="MobiDB-lite"/>
    </source>
</evidence>
<protein>
    <submittedName>
        <fullName evidence="2">Uncharacterized protein</fullName>
    </submittedName>
</protein>
<sequence length="68" mass="7476">MASRHSAPFSLISRDSGPFKPASDARSAAQSPRDRSPAVRRMPAHACVAQATPRREWRVRRACHASHA</sequence>
<proteinExistence type="predicted"/>
<gene>
    <name evidence="2" type="ORF">C7S16_1902</name>
</gene>
<feature type="compositionally biased region" description="Basic residues" evidence="1">
    <location>
        <begin position="57"/>
        <end position="68"/>
    </location>
</feature>